<keyword evidence="6" id="KW-1185">Reference proteome</keyword>
<dbReference type="GO" id="GO:0008233">
    <property type="term" value="F:peptidase activity"/>
    <property type="evidence" value="ECO:0007669"/>
    <property type="project" value="UniProtKB-KW"/>
</dbReference>
<dbReference type="InterPro" id="IPR011650">
    <property type="entry name" value="Peptidase_M20_dimer"/>
</dbReference>
<dbReference type="Gene3D" id="3.40.630.10">
    <property type="entry name" value="Zn peptidases"/>
    <property type="match status" value="1"/>
</dbReference>
<evidence type="ECO:0000313" key="5">
    <source>
        <dbReference type="EMBL" id="MBJ3777011.1"/>
    </source>
</evidence>
<dbReference type="Proteomes" id="UP000609531">
    <property type="component" value="Unassembled WGS sequence"/>
</dbReference>
<comment type="caution">
    <text evidence="5">The sequence shown here is derived from an EMBL/GenBank/DDBJ whole genome shotgun (WGS) entry which is preliminary data.</text>
</comment>
<dbReference type="Gene3D" id="3.30.70.360">
    <property type="match status" value="1"/>
</dbReference>
<dbReference type="Pfam" id="PF01546">
    <property type="entry name" value="Peptidase_M20"/>
    <property type="match status" value="1"/>
</dbReference>
<dbReference type="EMBL" id="JAEKJA010000012">
    <property type="protein sequence ID" value="MBJ3777011.1"/>
    <property type="molecule type" value="Genomic_DNA"/>
</dbReference>
<accession>A0A934MIB3</accession>
<keyword evidence="2" id="KW-0479">Metal-binding</keyword>
<dbReference type="PANTHER" id="PTHR43270:SF12">
    <property type="entry name" value="SUCCINYL-DIAMINOPIMELATE DESUCCINYLASE"/>
    <property type="match status" value="1"/>
</dbReference>
<gene>
    <name evidence="5" type="ORF">JCR33_14990</name>
</gene>
<dbReference type="NCBIfam" id="NF006579">
    <property type="entry name" value="PRK09104.1"/>
    <property type="match status" value="1"/>
</dbReference>
<name>A0A934MIB3_9HYPH</name>
<dbReference type="PANTHER" id="PTHR43270">
    <property type="entry name" value="BETA-ALA-HIS DIPEPTIDASE"/>
    <property type="match status" value="1"/>
</dbReference>
<evidence type="ECO:0000256" key="2">
    <source>
        <dbReference type="ARBA" id="ARBA00022723"/>
    </source>
</evidence>
<dbReference type="GO" id="GO:0046872">
    <property type="term" value="F:metal ion binding"/>
    <property type="evidence" value="ECO:0007669"/>
    <property type="project" value="UniProtKB-KW"/>
</dbReference>
<dbReference type="RefSeq" id="WP_198882915.1">
    <property type="nucleotide sequence ID" value="NZ_JAEKJA010000012.1"/>
</dbReference>
<reference evidence="5" key="1">
    <citation type="submission" date="2020-12" db="EMBL/GenBank/DDBJ databases">
        <title>Bacterial taxonomy.</title>
        <authorList>
            <person name="Pan X."/>
        </authorList>
    </citation>
    <scope>NUCLEOTIDE SEQUENCE</scope>
    <source>
        <strain evidence="5">B2012</strain>
    </source>
</reference>
<evidence type="ECO:0000256" key="1">
    <source>
        <dbReference type="ARBA" id="ARBA00022670"/>
    </source>
</evidence>
<dbReference type="Pfam" id="PF07687">
    <property type="entry name" value="M20_dimer"/>
    <property type="match status" value="1"/>
</dbReference>
<dbReference type="InterPro" id="IPR051458">
    <property type="entry name" value="Cyt/Met_Dipeptidase"/>
</dbReference>
<sequence length="465" mass="49973">MSDLDDVFARLDERFEAHLELLIDYLRQPSISAQNVGMGEAARLAAGHLVDRLGMEVELIPTAGYPMVLGKSPRVDGPTVLVYGHYDVQPPEPVEAWTSPPFSPQVRDGRLYARGAGDNKGQHFAHILALEALRETHGRLPCNVLFLLEGEEEVGSPNLRPFLKTHADALGADLVVISDGPLHESGASVICFGNRGFLSFELHAKTARRDAHSGLFGGVMPNAAWALVHALASMRDRDGRLTVEGLLDGVEPPAPAERAAADIFPVDVEAVQRELGLTHLDQPKDRPFADRLMFHPTLTINGISGGYAGRGSKAVIPAQAIAKCDIRLVAGMEPEHVFACLERHVARHAEDVEVVRGQGTPVARTPLDHPWAGALREAIVRARGAEPLLQPMLGATLPTAAFQSVLGLPTFLVPFANADEANHAPDENLKIACFRDGIRTAAAIYVSIGAAGRVPDPVPQASRQV</sequence>
<dbReference type="InterPro" id="IPR002933">
    <property type="entry name" value="Peptidase_M20"/>
</dbReference>
<evidence type="ECO:0000256" key="3">
    <source>
        <dbReference type="ARBA" id="ARBA00022801"/>
    </source>
</evidence>
<protein>
    <submittedName>
        <fullName evidence="5">M20/M25/M40 family metallo-hydrolase</fullName>
    </submittedName>
</protein>
<evidence type="ECO:0000259" key="4">
    <source>
        <dbReference type="Pfam" id="PF07687"/>
    </source>
</evidence>
<keyword evidence="1" id="KW-0645">Protease</keyword>
<dbReference type="SUPFAM" id="SSF53187">
    <property type="entry name" value="Zn-dependent exopeptidases"/>
    <property type="match status" value="1"/>
</dbReference>
<organism evidence="5 6">
    <name type="scientific">Acuticoccus mangrovi</name>
    <dbReference type="NCBI Taxonomy" id="2796142"/>
    <lineage>
        <taxon>Bacteria</taxon>
        <taxon>Pseudomonadati</taxon>
        <taxon>Pseudomonadota</taxon>
        <taxon>Alphaproteobacteria</taxon>
        <taxon>Hyphomicrobiales</taxon>
        <taxon>Amorphaceae</taxon>
        <taxon>Acuticoccus</taxon>
    </lineage>
</organism>
<dbReference type="GO" id="GO:0006508">
    <property type="term" value="P:proteolysis"/>
    <property type="evidence" value="ECO:0007669"/>
    <property type="project" value="UniProtKB-KW"/>
</dbReference>
<feature type="domain" description="Peptidase M20 dimerisation" evidence="4">
    <location>
        <begin position="193"/>
        <end position="351"/>
    </location>
</feature>
<keyword evidence="3" id="KW-0378">Hydrolase</keyword>
<proteinExistence type="predicted"/>
<dbReference type="AlphaFoldDB" id="A0A934MIB3"/>
<evidence type="ECO:0000313" key="6">
    <source>
        <dbReference type="Proteomes" id="UP000609531"/>
    </source>
</evidence>